<organism evidence="5 6">
    <name type="scientific">Massilimicrobiota timonensis</name>
    <dbReference type="NCBI Taxonomy" id="1776392"/>
    <lineage>
        <taxon>Bacteria</taxon>
        <taxon>Bacillati</taxon>
        <taxon>Bacillota</taxon>
        <taxon>Erysipelotrichia</taxon>
        <taxon>Erysipelotrichales</taxon>
        <taxon>Erysipelotrichaceae</taxon>
        <taxon>Massilimicrobiota</taxon>
    </lineage>
</organism>
<keyword evidence="3" id="KW-0804">Transcription</keyword>
<dbReference type="PROSITE" id="PS50949">
    <property type="entry name" value="HTH_GNTR"/>
    <property type="match status" value="1"/>
</dbReference>
<dbReference type="PANTHER" id="PTHR43537:SF24">
    <property type="entry name" value="GLUCONATE OPERON TRANSCRIPTIONAL REPRESSOR"/>
    <property type="match status" value="1"/>
</dbReference>
<dbReference type="SUPFAM" id="SSF48008">
    <property type="entry name" value="GntR ligand-binding domain-like"/>
    <property type="match status" value="1"/>
</dbReference>
<evidence type="ECO:0000256" key="2">
    <source>
        <dbReference type="ARBA" id="ARBA00023125"/>
    </source>
</evidence>
<proteinExistence type="predicted"/>
<keyword evidence="2" id="KW-0238">DNA-binding</keyword>
<evidence type="ECO:0000256" key="1">
    <source>
        <dbReference type="ARBA" id="ARBA00023015"/>
    </source>
</evidence>
<evidence type="ECO:0000313" key="6">
    <source>
        <dbReference type="Proteomes" id="UP001529275"/>
    </source>
</evidence>
<evidence type="ECO:0000259" key="4">
    <source>
        <dbReference type="PROSITE" id="PS50949"/>
    </source>
</evidence>
<dbReference type="Proteomes" id="UP001529275">
    <property type="component" value="Unassembled WGS sequence"/>
</dbReference>
<gene>
    <name evidence="5" type="ORF">QUV98_05160</name>
</gene>
<dbReference type="SMART" id="SM00345">
    <property type="entry name" value="HTH_GNTR"/>
    <property type="match status" value="1"/>
</dbReference>
<comment type="caution">
    <text evidence="5">The sequence shown here is derived from an EMBL/GenBank/DDBJ whole genome shotgun (WGS) entry which is preliminary data.</text>
</comment>
<name>A0ABT7UHT5_9FIRM</name>
<feature type="domain" description="HTH gntR-type" evidence="4">
    <location>
        <begin position="13"/>
        <end position="80"/>
    </location>
</feature>
<dbReference type="Pfam" id="PF07729">
    <property type="entry name" value="FCD"/>
    <property type="match status" value="1"/>
</dbReference>
<dbReference type="Gene3D" id="1.20.120.530">
    <property type="entry name" value="GntR ligand-binding domain-like"/>
    <property type="match status" value="1"/>
</dbReference>
<dbReference type="PANTHER" id="PTHR43537">
    <property type="entry name" value="TRANSCRIPTIONAL REGULATOR, GNTR FAMILY"/>
    <property type="match status" value="1"/>
</dbReference>
<evidence type="ECO:0000256" key="3">
    <source>
        <dbReference type="ARBA" id="ARBA00023163"/>
    </source>
</evidence>
<dbReference type="PRINTS" id="PR00035">
    <property type="entry name" value="HTHGNTR"/>
</dbReference>
<dbReference type="Gene3D" id="1.10.10.10">
    <property type="entry name" value="Winged helix-like DNA-binding domain superfamily/Winged helix DNA-binding domain"/>
    <property type="match status" value="1"/>
</dbReference>
<keyword evidence="6" id="KW-1185">Reference proteome</keyword>
<sequence length="232" mass="26980">MPSHSLFEHVSHGSLGNKIFDILRDRILNEEYEHGQKLNELALANELKISRTPIREALKQLELEGLVESIPNKGVYVKGFSPRDIDDMFEIRCALEGLAIQLAIDRMDEEHLAKIKDVFELMEFYTAKKDQEKINDLNILYHETIYQATQSQYFEQLLKDVHYYVSVTSRHSITQPERLETAIQEHRAILNSIVAGDKELAKDTIQKHIRKTQTLVRAYYANKKKKNNKVND</sequence>
<dbReference type="InterPro" id="IPR036388">
    <property type="entry name" value="WH-like_DNA-bd_sf"/>
</dbReference>
<dbReference type="InterPro" id="IPR008920">
    <property type="entry name" value="TF_FadR/GntR_C"/>
</dbReference>
<dbReference type="InterPro" id="IPR000524">
    <property type="entry name" value="Tscrpt_reg_HTH_GntR"/>
</dbReference>
<dbReference type="InterPro" id="IPR011711">
    <property type="entry name" value="GntR_C"/>
</dbReference>
<dbReference type="SMART" id="SM00895">
    <property type="entry name" value="FCD"/>
    <property type="match status" value="1"/>
</dbReference>
<keyword evidence="1" id="KW-0805">Transcription regulation</keyword>
<dbReference type="SUPFAM" id="SSF46785">
    <property type="entry name" value="Winged helix' DNA-binding domain"/>
    <property type="match status" value="1"/>
</dbReference>
<dbReference type="CDD" id="cd07377">
    <property type="entry name" value="WHTH_GntR"/>
    <property type="match status" value="1"/>
</dbReference>
<dbReference type="EMBL" id="JAUDCK010000013">
    <property type="protein sequence ID" value="MDM8195701.1"/>
    <property type="molecule type" value="Genomic_DNA"/>
</dbReference>
<reference evidence="6" key="1">
    <citation type="submission" date="2023-06" db="EMBL/GenBank/DDBJ databases">
        <title>Identification and characterization of horizontal gene transfer across gut microbiota members of farm animals based on homology search.</title>
        <authorList>
            <person name="Zeman M."/>
            <person name="Kubasova T."/>
            <person name="Jahodarova E."/>
            <person name="Nykrynova M."/>
            <person name="Rychlik I."/>
        </authorList>
    </citation>
    <scope>NUCLEOTIDE SEQUENCE [LARGE SCALE GENOMIC DNA]</scope>
    <source>
        <strain evidence="6">ET341</strain>
    </source>
</reference>
<dbReference type="InterPro" id="IPR036390">
    <property type="entry name" value="WH_DNA-bd_sf"/>
</dbReference>
<protein>
    <submittedName>
        <fullName evidence="5">GntR family transcriptional regulator</fullName>
    </submittedName>
</protein>
<dbReference type="Pfam" id="PF00392">
    <property type="entry name" value="GntR"/>
    <property type="match status" value="1"/>
</dbReference>
<evidence type="ECO:0000313" key="5">
    <source>
        <dbReference type="EMBL" id="MDM8195701.1"/>
    </source>
</evidence>
<accession>A0ABT7UHT5</accession>
<dbReference type="RefSeq" id="WP_289527557.1">
    <property type="nucleotide sequence ID" value="NZ_JAUDCK010000013.1"/>
</dbReference>